<dbReference type="HOGENOM" id="CLU_2101866_0_0_1"/>
<gene>
    <name evidence="2" type="ORF">THAPSDRAFT_268279</name>
</gene>
<proteinExistence type="predicted"/>
<feature type="compositionally biased region" description="Basic and acidic residues" evidence="1">
    <location>
        <begin position="78"/>
        <end position="87"/>
    </location>
</feature>
<sequence length="116" mass="12642">MPRHNQRHHPTTSISPNIDHDVLPPPEQRQRQRCSPSPVRATVASSSSAYTDAQSAVSLAYPVIGSTTATTPIVVQDGNRRFSDRSDGTGLTEMKGPSGTRGRDSRLMNKCQIDEN</sequence>
<keyword evidence="3" id="KW-1185">Reference proteome</keyword>
<dbReference type="KEGG" id="tps:THAPSDRAFT_268279"/>
<feature type="compositionally biased region" description="Polar residues" evidence="1">
    <location>
        <begin position="43"/>
        <end position="52"/>
    </location>
</feature>
<dbReference type="PaxDb" id="35128-Thaps268279"/>
<feature type="region of interest" description="Disordered" evidence="1">
    <location>
        <begin position="78"/>
        <end position="116"/>
    </location>
</feature>
<feature type="region of interest" description="Disordered" evidence="1">
    <location>
        <begin position="1"/>
        <end position="52"/>
    </location>
</feature>
<evidence type="ECO:0000313" key="2">
    <source>
        <dbReference type="EMBL" id="EED95312.1"/>
    </source>
</evidence>
<dbReference type="Proteomes" id="UP000001449">
    <property type="component" value="Chromosome 2"/>
</dbReference>
<feature type="compositionally biased region" description="Basic residues" evidence="1">
    <location>
        <begin position="1"/>
        <end position="10"/>
    </location>
</feature>
<dbReference type="GeneID" id="7444679"/>
<reference evidence="2 3" key="2">
    <citation type="journal article" date="2008" name="Nature">
        <title>The Phaeodactylum genome reveals the evolutionary history of diatom genomes.</title>
        <authorList>
            <person name="Bowler C."/>
            <person name="Allen A.E."/>
            <person name="Badger J.H."/>
            <person name="Grimwood J."/>
            <person name="Jabbari K."/>
            <person name="Kuo A."/>
            <person name="Maheswari U."/>
            <person name="Martens C."/>
            <person name="Maumus F."/>
            <person name="Otillar R.P."/>
            <person name="Rayko E."/>
            <person name="Salamov A."/>
            <person name="Vandepoele K."/>
            <person name="Beszteri B."/>
            <person name="Gruber A."/>
            <person name="Heijde M."/>
            <person name="Katinka M."/>
            <person name="Mock T."/>
            <person name="Valentin K."/>
            <person name="Verret F."/>
            <person name="Berges J.A."/>
            <person name="Brownlee C."/>
            <person name="Cadoret J.P."/>
            <person name="Chiovitti A."/>
            <person name="Choi C.J."/>
            <person name="Coesel S."/>
            <person name="De Martino A."/>
            <person name="Detter J.C."/>
            <person name="Durkin C."/>
            <person name="Falciatore A."/>
            <person name="Fournet J."/>
            <person name="Haruta M."/>
            <person name="Huysman M.J."/>
            <person name="Jenkins B.D."/>
            <person name="Jiroutova K."/>
            <person name="Jorgensen R.E."/>
            <person name="Joubert Y."/>
            <person name="Kaplan A."/>
            <person name="Kroger N."/>
            <person name="Kroth P.G."/>
            <person name="La Roche J."/>
            <person name="Lindquist E."/>
            <person name="Lommer M."/>
            <person name="Martin-Jezequel V."/>
            <person name="Lopez P.J."/>
            <person name="Lucas S."/>
            <person name="Mangogna M."/>
            <person name="McGinnis K."/>
            <person name="Medlin L.K."/>
            <person name="Montsant A."/>
            <person name="Oudot-Le Secq M.P."/>
            <person name="Napoli C."/>
            <person name="Obornik M."/>
            <person name="Parker M.S."/>
            <person name="Petit J.L."/>
            <person name="Porcel B.M."/>
            <person name="Poulsen N."/>
            <person name="Robison M."/>
            <person name="Rychlewski L."/>
            <person name="Rynearson T.A."/>
            <person name="Schmutz J."/>
            <person name="Shapiro H."/>
            <person name="Siaut M."/>
            <person name="Stanley M."/>
            <person name="Sussman M.R."/>
            <person name="Taylor A.R."/>
            <person name="Vardi A."/>
            <person name="von Dassow P."/>
            <person name="Vyverman W."/>
            <person name="Willis A."/>
            <person name="Wyrwicz L.S."/>
            <person name="Rokhsar D.S."/>
            <person name="Weissenbach J."/>
            <person name="Armbrust E.V."/>
            <person name="Green B.R."/>
            <person name="Van de Peer Y."/>
            <person name="Grigoriev I.V."/>
        </authorList>
    </citation>
    <scope>NUCLEOTIDE SEQUENCE [LARGE SCALE GENOMIC DNA]</scope>
    <source>
        <strain evidence="2 3">CCMP1335</strain>
    </source>
</reference>
<dbReference type="EMBL" id="CM000639">
    <property type="protein sequence ID" value="EED95312.1"/>
    <property type="molecule type" value="Genomic_DNA"/>
</dbReference>
<organism evidence="2 3">
    <name type="scientific">Thalassiosira pseudonana</name>
    <name type="common">Marine diatom</name>
    <name type="synonym">Cyclotella nana</name>
    <dbReference type="NCBI Taxonomy" id="35128"/>
    <lineage>
        <taxon>Eukaryota</taxon>
        <taxon>Sar</taxon>
        <taxon>Stramenopiles</taxon>
        <taxon>Ochrophyta</taxon>
        <taxon>Bacillariophyta</taxon>
        <taxon>Coscinodiscophyceae</taxon>
        <taxon>Thalassiosirophycidae</taxon>
        <taxon>Thalassiosirales</taxon>
        <taxon>Thalassiosiraceae</taxon>
        <taxon>Thalassiosira</taxon>
    </lineage>
</organism>
<dbReference type="RefSeq" id="XP_002287869.1">
    <property type="nucleotide sequence ID" value="XM_002287833.1"/>
</dbReference>
<dbReference type="InParanoid" id="B8BUM5"/>
<reference evidence="2 3" key="1">
    <citation type="journal article" date="2004" name="Science">
        <title>The genome of the diatom Thalassiosira pseudonana: ecology, evolution, and metabolism.</title>
        <authorList>
            <person name="Armbrust E.V."/>
            <person name="Berges J.A."/>
            <person name="Bowler C."/>
            <person name="Green B.R."/>
            <person name="Martinez D."/>
            <person name="Putnam N.H."/>
            <person name="Zhou S."/>
            <person name="Allen A.E."/>
            <person name="Apt K.E."/>
            <person name="Bechner M."/>
            <person name="Brzezinski M.A."/>
            <person name="Chaal B.K."/>
            <person name="Chiovitti A."/>
            <person name="Davis A.K."/>
            <person name="Demarest M.S."/>
            <person name="Detter J.C."/>
            <person name="Glavina T."/>
            <person name="Goodstein D."/>
            <person name="Hadi M.Z."/>
            <person name="Hellsten U."/>
            <person name="Hildebrand M."/>
            <person name="Jenkins B.D."/>
            <person name="Jurka J."/>
            <person name="Kapitonov V.V."/>
            <person name="Kroger N."/>
            <person name="Lau W.W."/>
            <person name="Lane T.W."/>
            <person name="Larimer F.W."/>
            <person name="Lippmeier J.C."/>
            <person name="Lucas S."/>
            <person name="Medina M."/>
            <person name="Montsant A."/>
            <person name="Obornik M."/>
            <person name="Parker M.S."/>
            <person name="Palenik B."/>
            <person name="Pazour G.J."/>
            <person name="Richardson P.M."/>
            <person name="Rynearson T.A."/>
            <person name="Saito M.A."/>
            <person name="Schwartz D.C."/>
            <person name="Thamatrakoln K."/>
            <person name="Valentin K."/>
            <person name="Vardi A."/>
            <person name="Wilkerson F.P."/>
            <person name="Rokhsar D.S."/>
        </authorList>
    </citation>
    <scope>NUCLEOTIDE SEQUENCE [LARGE SCALE GENOMIC DNA]</scope>
    <source>
        <strain evidence="2 3">CCMP1335</strain>
    </source>
</reference>
<accession>B8BUM5</accession>
<protein>
    <submittedName>
        <fullName evidence="2">Uncharacterized protein</fullName>
    </submittedName>
</protein>
<name>B8BUM5_THAPS</name>
<evidence type="ECO:0000313" key="3">
    <source>
        <dbReference type="Proteomes" id="UP000001449"/>
    </source>
</evidence>
<dbReference type="AlphaFoldDB" id="B8BUM5"/>
<evidence type="ECO:0000256" key="1">
    <source>
        <dbReference type="SAM" id="MobiDB-lite"/>
    </source>
</evidence>